<dbReference type="Proteomes" id="UP000261540">
    <property type="component" value="Unplaced"/>
</dbReference>
<dbReference type="SUPFAM" id="SSF50978">
    <property type="entry name" value="WD40 repeat-like"/>
    <property type="match status" value="1"/>
</dbReference>
<dbReference type="InterPro" id="IPR051972">
    <property type="entry name" value="Glutamate-rich_WD_repeat"/>
</dbReference>
<proteinExistence type="predicted"/>
<dbReference type="Gene3D" id="2.130.10.10">
    <property type="entry name" value="YVTN repeat-like/Quinoprotein amine dehydrogenase"/>
    <property type="match status" value="1"/>
</dbReference>
<dbReference type="InterPro" id="IPR036322">
    <property type="entry name" value="WD40_repeat_dom_sf"/>
</dbReference>
<reference evidence="10" key="2">
    <citation type="submission" date="2025-09" db="UniProtKB">
        <authorList>
            <consortium name="Ensembl"/>
        </authorList>
    </citation>
    <scope>IDENTIFICATION</scope>
</reference>
<dbReference type="PROSITE" id="PS50082">
    <property type="entry name" value="WD_REPEATS_2"/>
    <property type="match status" value="3"/>
</dbReference>
<dbReference type="InterPro" id="IPR022052">
    <property type="entry name" value="Histone-bd_RBBP4-like_N"/>
</dbReference>
<evidence type="ECO:0000256" key="6">
    <source>
        <dbReference type="PROSITE-ProRule" id="PRU00221"/>
    </source>
</evidence>
<keyword evidence="3" id="KW-0677">Repeat</keyword>
<feature type="domain" description="Histone-binding protein RBBP4-like N-terminal" evidence="8">
    <location>
        <begin position="168"/>
        <end position="234"/>
    </location>
</feature>
<dbReference type="Pfam" id="PF12265">
    <property type="entry name" value="CAF1C_H4-bd"/>
    <property type="match status" value="1"/>
</dbReference>
<dbReference type="PROSITE" id="PS00678">
    <property type="entry name" value="WD_REPEATS_1"/>
    <property type="match status" value="1"/>
</dbReference>
<keyword evidence="11" id="KW-1185">Reference proteome</keyword>
<dbReference type="InterPro" id="IPR001680">
    <property type="entry name" value="WD40_rpt"/>
</dbReference>
<feature type="region of interest" description="Disordered" evidence="7">
    <location>
        <begin position="126"/>
        <end position="161"/>
    </location>
</feature>
<evidence type="ECO:0000256" key="5">
    <source>
        <dbReference type="ARBA" id="ARBA00040876"/>
    </source>
</evidence>
<feature type="compositionally biased region" description="Acidic residues" evidence="7">
    <location>
        <begin position="240"/>
        <end position="255"/>
    </location>
</feature>
<evidence type="ECO:0000259" key="8">
    <source>
        <dbReference type="Pfam" id="PF12265"/>
    </source>
</evidence>
<evidence type="ECO:0000313" key="11">
    <source>
        <dbReference type="Proteomes" id="UP000261540"/>
    </source>
</evidence>
<dbReference type="GeneTree" id="ENSGT00550000075124"/>
<dbReference type="PROSITE" id="PS50294">
    <property type="entry name" value="WD_REPEATS_REGION"/>
    <property type="match status" value="3"/>
</dbReference>
<feature type="repeat" description="WD" evidence="6">
    <location>
        <begin position="378"/>
        <end position="413"/>
    </location>
</feature>
<dbReference type="InterPro" id="IPR040647">
    <property type="entry name" value="SPIN-DOC_Znf-C2H2"/>
</dbReference>
<organism evidence="10 11">
    <name type="scientific">Paramormyrops kingsleyae</name>
    <dbReference type="NCBI Taxonomy" id="1676925"/>
    <lineage>
        <taxon>Eukaryota</taxon>
        <taxon>Metazoa</taxon>
        <taxon>Chordata</taxon>
        <taxon>Craniata</taxon>
        <taxon>Vertebrata</taxon>
        <taxon>Euteleostomi</taxon>
        <taxon>Actinopterygii</taxon>
        <taxon>Neopterygii</taxon>
        <taxon>Teleostei</taxon>
        <taxon>Osteoglossocephala</taxon>
        <taxon>Osteoglossomorpha</taxon>
        <taxon>Osteoglossiformes</taxon>
        <taxon>Mormyridae</taxon>
        <taxon>Paramormyrops</taxon>
    </lineage>
</organism>
<reference evidence="10" key="1">
    <citation type="submission" date="2025-08" db="UniProtKB">
        <authorList>
            <consortium name="Ensembl"/>
        </authorList>
    </citation>
    <scope>IDENTIFICATION</scope>
</reference>
<feature type="compositionally biased region" description="Acidic residues" evidence="7">
    <location>
        <begin position="126"/>
        <end position="148"/>
    </location>
</feature>
<comment type="subcellular location">
    <subcellularLocation>
        <location evidence="1">Nucleus</location>
    </subcellularLocation>
</comment>
<evidence type="ECO:0000313" key="10">
    <source>
        <dbReference type="Ensembl" id="ENSPKIP00000031844.1"/>
    </source>
</evidence>
<keyword evidence="4" id="KW-0539">Nucleus</keyword>
<accession>A0A3B3SM60</accession>
<evidence type="ECO:0000256" key="3">
    <source>
        <dbReference type="ARBA" id="ARBA00022737"/>
    </source>
</evidence>
<dbReference type="SMART" id="SM00320">
    <property type="entry name" value="WD40"/>
    <property type="match status" value="5"/>
</dbReference>
<sequence>MAKRKKDEEYRTFQQEWTEEFAFVERAGSAVCLICNDKIASMKRSNIKRHFDTRHTTFASKYPAGDSRKEACQELLCRVQATQQQLRVWTQQGDWNSASFAGALAIKVALMMSAPGKDTFPTAADAMEEMEQSSSEEDEMEEDEEENEGGERKEKVYVPGREVLNPGEQLEMDRSAYRLYHECQTGAPCLSFDVLRDADGDGREQFPLSMLLCAGTQADSANANRLLVMRMHNIYGTEKENEESSDEESDEEDDEERKPQLELAMLPHYGGINRVRVMQEAERSLAAVWSDKGLVEIFDLSQQLEAVHSAAAMATFLKHQQGEATPLFSFSGHMTEGFALDWSPKVSGRLISADCKKNIHLWEPREGGTSWQIDQRPFSSHCKSVEDLQWSPTEATVFASCSVDQSIRIWDIRAPPNSMLSVDQAHSSDVNVISWNRNEPFLLSGGDDGLLKVWDLRQFKSGQPVANFKQHSAPVTSVEWNPLDSSVFAAAGADDVVSQWDLSVEACGGGPSAEDIAGLPPQLLFLHQGQTEVKEIHWHPQLPGVLLSTALSGFNVFRTISV</sequence>
<feature type="domain" description="SPIN-DOC-like zinc-finger" evidence="9">
    <location>
        <begin position="14"/>
        <end position="57"/>
    </location>
</feature>
<feature type="repeat" description="WD" evidence="6">
    <location>
        <begin position="423"/>
        <end position="457"/>
    </location>
</feature>
<protein>
    <recommendedName>
        <fullName evidence="5">Glutamate-rich WD repeat-containing protein 1</fullName>
    </recommendedName>
</protein>
<dbReference type="Ensembl" id="ENSPKIT00000012699.1">
    <property type="protein sequence ID" value="ENSPKIP00000031844.1"/>
    <property type="gene ID" value="ENSPKIG00000012163.1"/>
</dbReference>
<dbReference type="InterPro" id="IPR019775">
    <property type="entry name" value="WD40_repeat_CS"/>
</dbReference>
<dbReference type="PANTHER" id="PTHR45903:SF1">
    <property type="entry name" value="GLUTAMATE-RICH WD REPEAT-CONTAINING PROTEIN 1"/>
    <property type="match status" value="1"/>
</dbReference>
<name>A0A3B3SM60_9TELE</name>
<evidence type="ECO:0000256" key="1">
    <source>
        <dbReference type="ARBA" id="ARBA00004123"/>
    </source>
</evidence>
<feature type="repeat" description="WD" evidence="6">
    <location>
        <begin position="468"/>
        <end position="503"/>
    </location>
</feature>
<dbReference type="AlphaFoldDB" id="A0A3B3SM60"/>
<dbReference type="Pfam" id="PF00400">
    <property type="entry name" value="WD40"/>
    <property type="match status" value="3"/>
</dbReference>
<dbReference type="PANTHER" id="PTHR45903">
    <property type="entry name" value="GLUTAMATE-RICH WD REPEAT-CONTAINING PROTEIN 1"/>
    <property type="match status" value="1"/>
</dbReference>
<dbReference type="InterPro" id="IPR015943">
    <property type="entry name" value="WD40/YVTN_repeat-like_dom_sf"/>
</dbReference>
<dbReference type="PRINTS" id="PR00320">
    <property type="entry name" value="GPROTEINBRPT"/>
</dbReference>
<feature type="region of interest" description="Disordered" evidence="7">
    <location>
        <begin position="236"/>
        <end position="258"/>
    </location>
</feature>
<dbReference type="Pfam" id="PF18658">
    <property type="entry name" value="zf-C2H2_12"/>
    <property type="match status" value="1"/>
</dbReference>
<evidence type="ECO:0000256" key="7">
    <source>
        <dbReference type="SAM" id="MobiDB-lite"/>
    </source>
</evidence>
<evidence type="ECO:0000256" key="2">
    <source>
        <dbReference type="ARBA" id="ARBA00022574"/>
    </source>
</evidence>
<dbReference type="GO" id="GO:0042254">
    <property type="term" value="P:ribosome biogenesis"/>
    <property type="evidence" value="ECO:0007669"/>
    <property type="project" value="TreeGrafter"/>
</dbReference>
<dbReference type="GO" id="GO:0005730">
    <property type="term" value="C:nucleolus"/>
    <property type="evidence" value="ECO:0007669"/>
    <property type="project" value="TreeGrafter"/>
</dbReference>
<evidence type="ECO:0000259" key="9">
    <source>
        <dbReference type="Pfam" id="PF18658"/>
    </source>
</evidence>
<dbReference type="STRING" id="1676925.ENSPKIP00000031844"/>
<keyword evidence="2 6" id="KW-0853">WD repeat</keyword>
<evidence type="ECO:0000256" key="4">
    <source>
        <dbReference type="ARBA" id="ARBA00023242"/>
    </source>
</evidence>
<dbReference type="InterPro" id="IPR020472">
    <property type="entry name" value="WD40_PAC1"/>
</dbReference>